<evidence type="ECO:0000313" key="1">
    <source>
        <dbReference type="Proteomes" id="UP001732720"/>
    </source>
</evidence>
<reference evidence="2" key="1">
    <citation type="submission" date="2025-08" db="UniProtKB">
        <authorList>
            <consortium name="RefSeq"/>
        </authorList>
    </citation>
    <scope>IDENTIFICATION</scope>
</reference>
<sequence>MPQPCLLMQSESSGSEKETPCLLWGLDPVFLAFAKLYIRDILGMKESGQVPVDDSTGVINCICWKNLSNSESSAATAAPSAARELSVTSQFKKLQETIEQKTKIEIGDIIRIRGYVRTYREEREIHATIYYKVDDPVWNTQIARMIELPALYRRVYDQPFCSPALEKEAALSSNPGTLDLTGLTCLLSEKIKEFLMEKRVQTFYQQELEIVESLLSLANEPVIHNTCSNQVEFRNDTTSKAIHSIFKSAIHLLQEKGLVFQKDGGFDNLYYVTREDKDLQRRIYQIIQEECQKPNHMEKGCHFLHVLACVRLSAHPGLSEAVLRQVLEFLEDQSDIVSTMDHYYTAF</sequence>
<keyword evidence="1" id="KW-1185">Reference proteome</keyword>
<protein>
    <submittedName>
        <fullName evidence="2">CST complex subunit STN1 isoform X3</fullName>
    </submittedName>
</protein>
<accession>A0AC58MYH8</accession>
<gene>
    <name evidence="2" type="primary">Stn1</name>
</gene>
<proteinExistence type="predicted"/>
<organism evidence="1 2">
    <name type="scientific">Castor canadensis</name>
    <name type="common">American beaver</name>
    <dbReference type="NCBI Taxonomy" id="51338"/>
    <lineage>
        <taxon>Eukaryota</taxon>
        <taxon>Metazoa</taxon>
        <taxon>Chordata</taxon>
        <taxon>Craniata</taxon>
        <taxon>Vertebrata</taxon>
        <taxon>Euteleostomi</taxon>
        <taxon>Mammalia</taxon>
        <taxon>Eutheria</taxon>
        <taxon>Euarchontoglires</taxon>
        <taxon>Glires</taxon>
        <taxon>Rodentia</taxon>
        <taxon>Castorimorpha</taxon>
        <taxon>Castoridae</taxon>
        <taxon>Castor</taxon>
    </lineage>
</organism>
<name>A0AC58MYH8_CASCN</name>
<dbReference type="Proteomes" id="UP001732720">
    <property type="component" value="Chromosome 7"/>
</dbReference>
<dbReference type="RefSeq" id="XP_073934472.1">
    <property type="nucleotide sequence ID" value="XM_074078371.1"/>
</dbReference>
<evidence type="ECO:0000313" key="2">
    <source>
        <dbReference type="RefSeq" id="XP_073934472.1"/>
    </source>
</evidence>